<dbReference type="PROSITE" id="PS51186">
    <property type="entry name" value="GNAT"/>
    <property type="match status" value="1"/>
</dbReference>
<name>A0A3E0K6A3_9BACI</name>
<evidence type="ECO:0000313" key="3">
    <source>
        <dbReference type="Proteomes" id="UP000257014"/>
    </source>
</evidence>
<dbReference type="PANTHER" id="PTHR43415:SF3">
    <property type="entry name" value="GNAT-FAMILY ACETYLTRANSFERASE"/>
    <property type="match status" value="1"/>
</dbReference>
<dbReference type="Pfam" id="PF00583">
    <property type="entry name" value="Acetyltransf_1"/>
    <property type="match status" value="1"/>
</dbReference>
<feature type="domain" description="N-acetyltransferase" evidence="1">
    <location>
        <begin position="17"/>
        <end position="184"/>
    </location>
</feature>
<dbReference type="CDD" id="cd04301">
    <property type="entry name" value="NAT_SF"/>
    <property type="match status" value="1"/>
</dbReference>
<dbReference type="PANTHER" id="PTHR43415">
    <property type="entry name" value="SPERMIDINE N(1)-ACETYLTRANSFERASE"/>
    <property type="match status" value="1"/>
</dbReference>
<dbReference type="InterPro" id="IPR016181">
    <property type="entry name" value="Acyl_CoA_acyltransferase"/>
</dbReference>
<comment type="caution">
    <text evidence="2">The sequence shown here is derived from an EMBL/GenBank/DDBJ whole genome shotgun (WGS) entry which is preliminary data.</text>
</comment>
<dbReference type="SUPFAM" id="SSF55729">
    <property type="entry name" value="Acyl-CoA N-acyltransferases (Nat)"/>
    <property type="match status" value="1"/>
</dbReference>
<proteinExistence type="predicted"/>
<sequence>MGRIEGKKGSLKDGRVFAIRTALPSDGEKILAYMKEILAESPFLVTTPEELTMSVEEEKRHLQQMADDPDRLAIVAEWEGEIIGFLDFHGGKKKRLNHQGSFGMSVRSGFRGQGVGKALLGCLIGWAENHPRLEKINLEVFARNRAAIGLYESFGFTVEGKKRKEIKREDGSYEDLILMARFLDPKPGAADSTANAQ</sequence>
<reference evidence="2 3" key="1">
    <citation type="submission" date="2018-03" db="EMBL/GenBank/DDBJ databases">
        <authorList>
            <person name="Keele B.F."/>
        </authorList>
    </citation>
    <scope>NUCLEOTIDE SEQUENCE [LARGE SCALE GENOMIC DNA]</scope>
    <source>
        <strain evidence="2">ZCTH4_d</strain>
    </source>
</reference>
<protein>
    <submittedName>
        <fullName evidence="2">GNAT family N-acetyltransferase</fullName>
    </submittedName>
</protein>
<accession>A0A3E0K6A3</accession>
<dbReference type="InterPro" id="IPR000182">
    <property type="entry name" value="GNAT_dom"/>
</dbReference>
<organism evidence="2 3">
    <name type="scientific">Caldibacillus debilis</name>
    <dbReference type="NCBI Taxonomy" id="301148"/>
    <lineage>
        <taxon>Bacteria</taxon>
        <taxon>Bacillati</taxon>
        <taxon>Bacillota</taxon>
        <taxon>Bacilli</taxon>
        <taxon>Bacillales</taxon>
        <taxon>Bacillaceae</taxon>
        <taxon>Caldibacillus</taxon>
    </lineage>
</organism>
<evidence type="ECO:0000259" key="1">
    <source>
        <dbReference type="PROSITE" id="PS51186"/>
    </source>
</evidence>
<dbReference type="Proteomes" id="UP000257014">
    <property type="component" value="Unassembled WGS sequence"/>
</dbReference>
<dbReference type="Gene3D" id="3.40.630.30">
    <property type="match status" value="1"/>
</dbReference>
<dbReference type="AlphaFoldDB" id="A0A3E0K6A3"/>
<dbReference type="GO" id="GO:0016747">
    <property type="term" value="F:acyltransferase activity, transferring groups other than amino-acyl groups"/>
    <property type="evidence" value="ECO:0007669"/>
    <property type="project" value="InterPro"/>
</dbReference>
<evidence type="ECO:0000313" key="2">
    <source>
        <dbReference type="EMBL" id="REJ29032.1"/>
    </source>
</evidence>
<keyword evidence="2" id="KW-0808">Transferase</keyword>
<dbReference type="EMBL" id="QEWE01000015">
    <property type="protein sequence ID" value="REJ29032.1"/>
    <property type="molecule type" value="Genomic_DNA"/>
</dbReference>
<dbReference type="RefSeq" id="WP_276643307.1">
    <property type="nucleotide sequence ID" value="NZ_QEVZ01000039.1"/>
</dbReference>
<gene>
    <name evidence="2" type="ORF">C6P37_07285</name>
</gene>